<gene>
    <name evidence="6" type="ORF">SG0102_20700</name>
</gene>
<dbReference type="GO" id="GO:0030272">
    <property type="term" value="F:5-formyltetrahydrofolate cyclo-ligase activity"/>
    <property type="evidence" value="ECO:0007669"/>
    <property type="project" value="UniProtKB-EC"/>
</dbReference>
<comment type="catalytic activity">
    <reaction evidence="5">
        <text>(6S)-5-formyl-5,6,7,8-tetrahydrofolate + ATP = (6R)-5,10-methenyltetrahydrofolate + ADP + phosphate</text>
        <dbReference type="Rhea" id="RHEA:10488"/>
        <dbReference type="ChEBI" id="CHEBI:30616"/>
        <dbReference type="ChEBI" id="CHEBI:43474"/>
        <dbReference type="ChEBI" id="CHEBI:57455"/>
        <dbReference type="ChEBI" id="CHEBI:57457"/>
        <dbReference type="ChEBI" id="CHEBI:456216"/>
        <dbReference type="EC" id="6.3.3.2"/>
    </reaction>
</comment>
<keyword evidence="6" id="KW-0436">Ligase</keyword>
<dbReference type="EC" id="6.3.3.2" evidence="5"/>
<keyword evidence="5" id="KW-0479">Metal-binding</keyword>
<sequence length="178" mass="20984">MDKKQARKAMIQKRFSLDEETFLAFSASIRQTLEETEAFQKAHKIAIYVSYKHEVDTRELMKRHFSDKDFYVPRIDQDDRMRFYHIHSFDDLAPGFFGVDEPMTNEELDEPDLIIVPLLLFDEKRNRVGYGKGYYDYYMKESKALKVGVAYSFQQVETTEPHPLDVPLDLIITEKGII</sequence>
<keyword evidence="3 4" id="KW-0067">ATP-binding</keyword>
<evidence type="ECO:0000313" key="7">
    <source>
        <dbReference type="Proteomes" id="UP000268059"/>
    </source>
</evidence>
<dbReference type="FunCoup" id="A0A3G9J9A3">
    <property type="interactions" value="225"/>
</dbReference>
<dbReference type="PIRSF" id="PIRSF006806">
    <property type="entry name" value="FTHF_cligase"/>
    <property type="match status" value="1"/>
</dbReference>
<comment type="similarity">
    <text evidence="1 5">Belongs to the 5-formyltetrahydrofolate cyclo-ligase family.</text>
</comment>
<proteinExistence type="inferred from homology"/>
<dbReference type="GO" id="GO:0035999">
    <property type="term" value="P:tetrahydrofolate interconversion"/>
    <property type="evidence" value="ECO:0007669"/>
    <property type="project" value="TreeGrafter"/>
</dbReference>
<evidence type="ECO:0000256" key="4">
    <source>
        <dbReference type="PIRSR" id="PIRSR006806-1"/>
    </source>
</evidence>
<reference evidence="6 7" key="1">
    <citation type="submission" date="2018-11" db="EMBL/GenBank/DDBJ databases">
        <title>Novel Erysipelotrichaceae bacterium isolated from small intestine of a swine.</title>
        <authorList>
            <person name="Kim J.S."/>
            <person name="Choe H."/>
            <person name="Lee Y.R."/>
            <person name="Kim K.M."/>
            <person name="Park D.S."/>
        </authorList>
    </citation>
    <scope>NUCLEOTIDE SEQUENCE [LARGE SCALE GENOMIC DNA]</scope>
    <source>
        <strain evidence="6 7">SG0102</strain>
    </source>
</reference>
<dbReference type="Gene3D" id="3.40.50.10420">
    <property type="entry name" value="NagB/RpiA/CoA transferase-like"/>
    <property type="match status" value="1"/>
</dbReference>
<keyword evidence="7" id="KW-1185">Reference proteome</keyword>
<dbReference type="InterPro" id="IPR024185">
    <property type="entry name" value="FTHF_cligase-like_sf"/>
</dbReference>
<dbReference type="RefSeq" id="WP_125119889.1">
    <property type="nucleotide sequence ID" value="NZ_AP019309.1"/>
</dbReference>
<comment type="cofactor">
    <cofactor evidence="5">
        <name>Mg(2+)</name>
        <dbReference type="ChEBI" id="CHEBI:18420"/>
    </cofactor>
</comment>
<dbReference type="Proteomes" id="UP000268059">
    <property type="component" value="Chromosome"/>
</dbReference>
<keyword evidence="2 4" id="KW-0547">Nucleotide-binding</keyword>
<dbReference type="AlphaFoldDB" id="A0A3G9J9A3"/>
<dbReference type="GO" id="GO:0046872">
    <property type="term" value="F:metal ion binding"/>
    <property type="evidence" value="ECO:0007669"/>
    <property type="project" value="UniProtKB-KW"/>
</dbReference>
<feature type="binding site" evidence="4">
    <location>
        <begin position="127"/>
        <end position="135"/>
    </location>
    <ligand>
        <name>ATP</name>
        <dbReference type="ChEBI" id="CHEBI:30616"/>
    </ligand>
</feature>
<dbReference type="SUPFAM" id="SSF100950">
    <property type="entry name" value="NagB/RpiA/CoA transferase-like"/>
    <property type="match status" value="1"/>
</dbReference>
<evidence type="ECO:0000313" key="6">
    <source>
        <dbReference type="EMBL" id="BBH27136.1"/>
    </source>
</evidence>
<keyword evidence="5" id="KW-0460">Magnesium</keyword>
<dbReference type="PANTHER" id="PTHR23407:SF1">
    <property type="entry name" value="5-FORMYLTETRAHYDROFOLATE CYCLO-LIGASE"/>
    <property type="match status" value="1"/>
</dbReference>
<organism evidence="6 7">
    <name type="scientific">Intestinibaculum porci</name>
    <dbReference type="NCBI Taxonomy" id="2487118"/>
    <lineage>
        <taxon>Bacteria</taxon>
        <taxon>Bacillati</taxon>
        <taxon>Bacillota</taxon>
        <taxon>Erysipelotrichia</taxon>
        <taxon>Erysipelotrichales</taxon>
        <taxon>Erysipelotrichaceae</taxon>
        <taxon>Intestinibaculum</taxon>
    </lineage>
</organism>
<dbReference type="Pfam" id="PF01812">
    <property type="entry name" value="5-FTHF_cyc-lig"/>
    <property type="match status" value="1"/>
</dbReference>
<feature type="binding site" evidence="4">
    <location>
        <begin position="3"/>
        <end position="7"/>
    </location>
    <ligand>
        <name>ATP</name>
        <dbReference type="ChEBI" id="CHEBI:30616"/>
    </ligand>
</feature>
<feature type="binding site" evidence="4">
    <location>
        <position position="54"/>
    </location>
    <ligand>
        <name>substrate</name>
    </ligand>
</feature>
<protein>
    <recommendedName>
        <fullName evidence="5">5-formyltetrahydrofolate cyclo-ligase</fullName>
        <ecNumber evidence="5">6.3.3.2</ecNumber>
    </recommendedName>
</protein>
<dbReference type="OrthoDB" id="9801938at2"/>
<name>A0A3G9J9A3_9FIRM</name>
<dbReference type="KEGG" id="ebm:SG0102_20700"/>
<dbReference type="EMBL" id="AP019309">
    <property type="protein sequence ID" value="BBH27136.1"/>
    <property type="molecule type" value="Genomic_DNA"/>
</dbReference>
<dbReference type="GO" id="GO:0005524">
    <property type="term" value="F:ATP binding"/>
    <property type="evidence" value="ECO:0007669"/>
    <property type="project" value="UniProtKB-KW"/>
</dbReference>
<feature type="binding site" evidence="4">
    <location>
        <position position="49"/>
    </location>
    <ligand>
        <name>substrate</name>
    </ligand>
</feature>
<evidence type="ECO:0000256" key="1">
    <source>
        <dbReference type="ARBA" id="ARBA00010638"/>
    </source>
</evidence>
<dbReference type="InterPro" id="IPR002698">
    <property type="entry name" value="FTHF_cligase"/>
</dbReference>
<evidence type="ECO:0000256" key="3">
    <source>
        <dbReference type="ARBA" id="ARBA00022840"/>
    </source>
</evidence>
<dbReference type="PANTHER" id="PTHR23407">
    <property type="entry name" value="ATPASE INHIBITOR/5-FORMYLTETRAHYDROFOLATE CYCLO-LIGASE"/>
    <property type="match status" value="1"/>
</dbReference>
<dbReference type="InterPro" id="IPR037171">
    <property type="entry name" value="NagB/RpiA_transferase-like"/>
</dbReference>
<evidence type="ECO:0000256" key="2">
    <source>
        <dbReference type="ARBA" id="ARBA00022741"/>
    </source>
</evidence>
<dbReference type="GO" id="GO:0009396">
    <property type="term" value="P:folic acid-containing compound biosynthetic process"/>
    <property type="evidence" value="ECO:0007669"/>
    <property type="project" value="TreeGrafter"/>
</dbReference>
<evidence type="ECO:0000256" key="5">
    <source>
        <dbReference type="RuleBase" id="RU361279"/>
    </source>
</evidence>
<dbReference type="NCBIfam" id="TIGR02727">
    <property type="entry name" value="MTHFS_bact"/>
    <property type="match status" value="1"/>
</dbReference>
<accession>A0A3G9J9A3</accession>
<dbReference type="InParanoid" id="A0A3G9J9A3"/>